<dbReference type="OrthoDB" id="9809524at2"/>
<dbReference type="EMBL" id="RPFW01000001">
    <property type="protein sequence ID" value="TVZ07450.1"/>
    <property type="molecule type" value="Genomic_DNA"/>
</dbReference>
<evidence type="ECO:0000256" key="2">
    <source>
        <dbReference type="ARBA" id="ARBA00023008"/>
    </source>
</evidence>
<gene>
    <name evidence="3" type="ORF">EAS64_04800</name>
</gene>
<organism evidence="3 4">
    <name type="scientific">Trebonia kvetii</name>
    <dbReference type="NCBI Taxonomy" id="2480626"/>
    <lineage>
        <taxon>Bacteria</taxon>
        <taxon>Bacillati</taxon>
        <taxon>Actinomycetota</taxon>
        <taxon>Actinomycetes</taxon>
        <taxon>Streptosporangiales</taxon>
        <taxon>Treboniaceae</taxon>
        <taxon>Trebonia</taxon>
    </lineage>
</organism>
<protein>
    <submittedName>
        <fullName evidence="3">Transcriptional regulator</fullName>
    </submittedName>
</protein>
<dbReference type="GO" id="GO:0046872">
    <property type="term" value="F:metal ion binding"/>
    <property type="evidence" value="ECO:0007669"/>
    <property type="project" value="InterPro"/>
</dbReference>
<sequence length="80" mass="8538">MKAIILRMKRAHGHLGSVIKMLEEGSECEDVLTQLAAVNKALSRSGFAIVSTGLQHCLTDGDGPSEADIAKMEKLFLALA</sequence>
<proteinExistence type="inferred from homology"/>
<comment type="similarity">
    <text evidence="1">Belongs to the CsoR family.</text>
</comment>
<keyword evidence="4" id="KW-1185">Reference proteome</keyword>
<accession>A0A6P2C897</accession>
<dbReference type="GO" id="GO:0003677">
    <property type="term" value="F:DNA binding"/>
    <property type="evidence" value="ECO:0007669"/>
    <property type="project" value="InterPro"/>
</dbReference>
<comment type="caution">
    <text evidence="3">The sequence shown here is derived from an EMBL/GenBank/DDBJ whole genome shotgun (WGS) entry which is preliminary data.</text>
</comment>
<dbReference type="InterPro" id="IPR003735">
    <property type="entry name" value="Metal_Tscrpt_repr"/>
</dbReference>
<dbReference type="Gene3D" id="1.20.58.1000">
    <property type="entry name" value="Metal-sensitive repressor, helix protomer"/>
    <property type="match status" value="1"/>
</dbReference>
<keyword evidence="2" id="KW-0186">Copper</keyword>
<dbReference type="PANTHER" id="PTHR33677">
    <property type="entry name" value="TRANSCRIPTIONAL REPRESSOR FRMR-RELATED"/>
    <property type="match status" value="1"/>
</dbReference>
<dbReference type="GO" id="GO:0045892">
    <property type="term" value="P:negative regulation of DNA-templated transcription"/>
    <property type="evidence" value="ECO:0007669"/>
    <property type="project" value="UniProtKB-ARBA"/>
</dbReference>
<dbReference type="Proteomes" id="UP000460272">
    <property type="component" value="Unassembled WGS sequence"/>
</dbReference>
<dbReference type="InterPro" id="IPR038390">
    <property type="entry name" value="Metal_Tscrpt_repr_sf"/>
</dbReference>
<evidence type="ECO:0000313" key="4">
    <source>
        <dbReference type="Proteomes" id="UP000460272"/>
    </source>
</evidence>
<dbReference type="PANTHER" id="PTHR33677:SF5">
    <property type="entry name" value="TRANSCRIPTIONAL REPRESSOR FRMR"/>
    <property type="match status" value="1"/>
</dbReference>
<name>A0A6P2C897_9ACTN</name>
<reference evidence="3 4" key="1">
    <citation type="submission" date="2018-11" db="EMBL/GenBank/DDBJ databases">
        <title>Trebonia kvetii gen.nov., sp.nov., a novel acidophilic actinobacterium, and proposal of the new actinobacterial family Treboniaceae fam. nov.</title>
        <authorList>
            <person name="Rapoport D."/>
            <person name="Sagova-Mareckova M."/>
            <person name="Sedlacek I."/>
            <person name="Provaznik J."/>
            <person name="Kralova S."/>
            <person name="Pavlinic D."/>
            <person name="Benes V."/>
            <person name="Kopecky J."/>
        </authorList>
    </citation>
    <scope>NUCLEOTIDE SEQUENCE [LARGE SCALE GENOMIC DNA]</scope>
    <source>
        <strain evidence="3 4">15Tr583</strain>
    </source>
</reference>
<evidence type="ECO:0000256" key="1">
    <source>
        <dbReference type="ARBA" id="ARBA00005428"/>
    </source>
</evidence>
<dbReference type="AlphaFoldDB" id="A0A6P2C897"/>
<dbReference type="Pfam" id="PF02583">
    <property type="entry name" value="Trns_repr_metal"/>
    <property type="match status" value="1"/>
</dbReference>
<dbReference type="CDD" id="cd10148">
    <property type="entry name" value="CsoR-like_DUF156"/>
    <property type="match status" value="1"/>
</dbReference>
<evidence type="ECO:0000313" key="3">
    <source>
        <dbReference type="EMBL" id="TVZ07450.1"/>
    </source>
</evidence>